<dbReference type="NCBIfam" id="TIGR01016">
    <property type="entry name" value="sucCoAbeta"/>
    <property type="match status" value="1"/>
</dbReference>
<comment type="function">
    <text evidence="7">Succinyl-CoA synthetase functions in the citric acid cycle (TCA), coupling the hydrolysis of succinyl-CoA to the synthesis of either ATP or GTP and thus represents the only step of substrate-level phosphorylation in the TCA. The beta subunit provides nucleotide specificity of the enzyme and binds the substrate succinate, while the binding sites for coenzyme A and phosphate are found in the alpha subunit.</text>
</comment>
<organism evidence="9 10">
    <name type="scientific">Thermoproteota archaeon</name>
    <dbReference type="NCBI Taxonomy" id="2056631"/>
    <lineage>
        <taxon>Archaea</taxon>
        <taxon>Thermoproteota</taxon>
    </lineage>
</organism>
<dbReference type="PANTHER" id="PTHR11815:SF10">
    <property type="entry name" value="SUCCINATE--COA LIGASE [GDP-FORMING] SUBUNIT BETA, MITOCHONDRIAL"/>
    <property type="match status" value="1"/>
</dbReference>
<dbReference type="InterPro" id="IPR013815">
    <property type="entry name" value="ATP_grasp_subdomain_1"/>
</dbReference>
<protein>
    <recommendedName>
        <fullName evidence="7">Succinate--CoA ligase [ADP-forming] subunit beta</fullName>
        <ecNumber evidence="7">6.2.1.5</ecNumber>
    </recommendedName>
    <alternativeName>
        <fullName evidence="7">Succinyl-CoA synthetase subunit beta</fullName>
        <shortName evidence="7">SCS-beta</shortName>
    </alternativeName>
</protein>
<dbReference type="Gene3D" id="3.30.470.20">
    <property type="entry name" value="ATP-grasp fold, B domain"/>
    <property type="match status" value="1"/>
</dbReference>
<comment type="catalytic activity">
    <reaction evidence="7">
        <text>succinate + ATP + CoA = succinyl-CoA + ADP + phosphate</text>
        <dbReference type="Rhea" id="RHEA:17661"/>
        <dbReference type="ChEBI" id="CHEBI:30031"/>
        <dbReference type="ChEBI" id="CHEBI:30616"/>
        <dbReference type="ChEBI" id="CHEBI:43474"/>
        <dbReference type="ChEBI" id="CHEBI:57287"/>
        <dbReference type="ChEBI" id="CHEBI:57292"/>
        <dbReference type="ChEBI" id="CHEBI:456216"/>
        <dbReference type="EC" id="6.2.1.5"/>
    </reaction>
</comment>
<dbReference type="GO" id="GO:0005524">
    <property type="term" value="F:ATP binding"/>
    <property type="evidence" value="ECO:0007669"/>
    <property type="project" value="UniProtKB-UniRule"/>
</dbReference>
<dbReference type="GO" id="GO:0006104">
    <property type="term" value="P:succinyl-CoA metabolic process"/>
    <property type="evidence" value="ECO:0007669"/>
    <property type="project" value="TreeGrafter"/>
</dbReference>
<gene>
    <name evidence="7" type="primary">sucC</name>
    <name evidence="9" type="ORF">DRJ26_00895</name>
</gene>
<comment type="similarity">
    <text evidence="7">Belongs to the succinate/malate CoA ligase beta subunit family.</text>
</comment>
<proteinExistence type="inferred from homology"/>
<feature type="binding site" evidence="7">
    <location>
        <position position="191"/>
    </location>
    <ligand>
        <name>Mg(2+)</name>
        <dbReference type="ChEBI" id="CHEBI:18420"/>
    </ligand>
</feature>
<feature type="binding site" evidence="7">
    <location>
        <position position="205"/>
    </location>
    <ligand>
        <name>Mg(2+)</name>
        <dbReference type="ChEBI" id="CHEBI:18420"/>
    </ligand>
</feature>
<keyword evidence="5 7" id="KW-0067">ATP-binding</keyword>
<dbReference type="InterPro" id="IPR011761">
    <property type="entry name" value="ATP-grasp"/>
</dbReference>
<dbReference type="Gene3D" id="3.30.1490.20">
    <property type="entry name" value="ATP-grasp fold, A domain"/>
    <property type="match status" value="1"/>
</dbReference>
<accession>A0A497F8C5</accession>
<feature type="domain" description="ATP-grasp" evidence="8">
    <location>
        <begin position="9"/>
        <end position="221"/>
    </location>
</feature>
<comment type="cofactor">
    <cofactor evidence="7">
        <name>Mg(2+)</name>
        <dbReference type="ChEBI" id="CHEBI:18420"/>
    </cofactor>
    <text evidence="7">Binds 1 Mg(2+) ion per subunit.</text>
</comment>
<dbReference type="GO" id="GO:0006099">
    <property type="term" value="P:tricarboxylic acid cycle"/>
    <property type="evidence" value="ECO:0007669"/>
    <property type="project" value="UniProtKB-UniRule"/>
</dbReference>
<evidence type="ECO:0000256" key="4">
    <source>
        <dbReference type="ARBA" id="ARBA00022741"/>
    </source>
</evidence>
<dbReference type="InterPro" id="IPR016102">
    <property type="entry name" value="Succinyl-CoA_synth-like"/>
</dbReference>
<dbReference type="EMBL" id="QMRA01000007">
    <property type="protein sequence ID" value="RLE55382.1"/>
    <property type="molecule type" value="Genomic_DNA"/>
</dbReference>
<evidence type="ECO:0000313" key="10">
    <source>
        <dbReference type="Proteomes" id="UP000269499"/>
    </source>
</evidence>
<dbReference type="HAMAP" id="MF_00558">
    <property type="entry name" value="Succ_CoA_beta"/>
    <property type="match status" value="1"/>
</dbReference>
<dbReference type="FunFam" id="3.30.470.20:FF:000002">
    <property type="entry name" value="Succinate--CoA ligase [ADP-forming] subunit beta"/>
    <property type="match status" value="1"/>
</dbReference>
<dbReference type="PANTHER" id="PTHR11815">
    <property type="entry name" value="SUCCINYL-COA SYNTHETASE BETA CHAIN"/>
    <property type="match status" value="1"/>
</dbReference>
<feature type="binding site" evidence="7">
    <location>
        <begin position="313"/>
        <end position="315"/>
    </location>
    <ligand>
        <name>substrate</name>
        <note>ligand shared with subunit alpha</note>
    </ligand>
</feature>
<keyword evidence="3 7" id="KW-0479">Metal-binding</keyword>
<dbReference type="Gene3D" id="3.40.50.261">
    <property type="entry name" value="Succinyl-CoA synthetase domains"/>
    <property type="match status" value="1"/>
</dbReference>
<comment type="catalytic activity">
    <reaction evidence="7">
        <text>GTP + succinate + CoA = succinyl-CoA + GDP + phosphate</text>
        <dbReference type="Rhea" id="RHEA:22120"/>
        <dbReference type="ChEBI" id="CHEBI:30031"/>
        <dbReference type="ChEBI" id="CHEBI:37565"/>
        <dbReference type="ChEBI" id="CHEBI:43474"/>
        <dbReference type="ChEBI" id="CHEBI:57287"/>
        <dbReference type="ChEBI" id="CHEBI:57292"/>
        <dbReference type="ChEBI" id="CHEBI:58189"/>
    </reaction>
</comment>
<keyword evidence="4 7" id="KW-0547">Nucleotide-binding</keyword>
<name>A0A497F8C5_9CREN</name>
<evidence type="ECO:0000313" key="9">
    <source>
        <dbReference type="EMBL" id="RLE55382.1"/>
    </source>
</evidence>
<evidence type="ECO:0000256" key="5">
    <source>
        <dbReference type="ARBA" id="ARBA00022840"/>
    </source>
</evidence>
<dbReference type="PROSITE" id="PS01217">
    <property type="entry name" value="SUCCINYL_COA_LIG_3"/>
    <property type="match status" value="1"/>
</dbReference>
<dbReference type="InterPro" id="IPR013650">
    <property type="entry name" value="ATP-grasp_succ-CoA_synth-type"/>
</dbReference>
<dbReference type="Pfam" id="PF00549">
    <property type="entry name" value="Ligase_CoA"/>
    <property type="match status" value="1"/>
</dbReference>
<dbReference type="FunFam" id="3.40.50.261:FF:000007">
    <property type="entry name" value="Succinate--CoA ligase [ADP-forming] subunit beta"/>
    <property type="match status" value="1"/>
</dbReference>
<dbReference type="SUPFAM" id="SSF56059">
    <property type="entry name" value="Glutathione synthetase ATP-binding domain-like"/>
    <property type="match status" value="1"/>
</dbReference>
<evidence type="ECO:0000259" key="8">
    <source>
        <dbReference type="PROSITE" id="PS50975"/>
    </source>
</evidence>
<feature type="binding site" evidence="7">
    <location>
        <position position="91"/>
    </location>
    <ligand>
        <name>ATP</name>
        <dbReference type="ChEBI" id="CHEBI:30616"/>
    </ligand>
</feature>
<dbReference type="GO" id="GO:0004776">
    <property type="term" value="F:succinate-CoA ligase (GDP-forming) activity"/>
    <property type="evidence" value="ECO:0007669"/>
    <property type="project" value="RHEA"/>
</dbReference>
<feature type="binding site" evidence="7">
    <location>
        <position position="45"/>
    </location>
    <ligand>
        <name>ATP</name>
        <dbReference type="ChEBI" id="CHEBI:30616"/>
    </ligand>
</feature>
<sequence length="379" mass="40977">MKLFEYEAKEIFKKYGIPVPEGQVAFSPSEAREITAKMNKPVAIKVQVLVGGRGKAGGIRFATTPEEAEKITTDLLGATFKGLKVNAVLVEEKLPITQELYLGITVDRSAKKLVAIASAKGGVDIEEIAREHPSLIVKEYIDPLVGFFPFMARQMLKNLGFKGKMLTNMAQILKKLYDIAIDYDAELVEINPLVLTEDGRLIAADAKLNIDSDALFRHPELKSRATLHELSPIEAEAKSAGLAYVELDGDIGIIGNGAGLVMTTLDLVKMYGGAPANFLDVGGGAEEQAIATALRILINNPKVKVILVNIFGGITRCDVVARGIISALKSIEKRKPMIIRLIGTNEEEGRAILQREGIIALSSMEEAAKAAVEAAKREV</sequence>
<dbReference type="Proteomes" id="UP000269499">
    <property type="component" value="Unassembled WGS sequence"/>
</dbReference>
<comment type="subunit">
    <text evidence="7">Heterotetramer of two alpha and two beta subunits.</text>
</comment>
<dbReference type="GO" id="GO:0000287">
    <property type="term" value="F:magnesium ion binding"/>
    <property type="evidence" value="ECO:0007669"/>
    <property type="project" value="UniProtKB-UniRule"/>
</dbReference>
<feature type="binding site" evidence="7">
    <location>
        <position position="94"/>
    </location>
    <ligand>
        <name>ATP</name>
        <dbReference type="ChEBI" id="CHEBI:30616"/>
    </ligand>
</feature>
<dbReference type="PIRSF" id="PIRSF001554">
    <property type="entry name" value="SucCS_beta"/>
    <property type="match status" value="1"/>
</dbReference>
<dbReference type="Pfam" id="PF08442">
    <property type="entry name" value="ATP-grasp_2"/>
    <property type="match status" value="1"/>
</dbReference>
<evidence type="ECO:0000256" key="2">
    <source>
        <dbReference type="ARBA" id="ARBA00022598"/>
    </source>
</evidence>
<keyword evidence="1 7" id="KW-0816">Tricarboxylic acid cycle</keyword>
<keyword evidence="2 7" id="KW-0436">Ligase</keyword>
<evidence type="ECO:0000256" key="7">
    <source>
        <dbReference type="HAMAP-Rule" id="MF_00558"/>
    </source>
</evidence>
<dbReference type="UniPathway" id="UPA00223">
    <property type="reaction ID" value="UER00999"/>
</dbReference>
<dbReference type="GO" id="GO:0042709">
    <property type="term" value="C:succinate-CoA ligase complex"/>
    <property type="evidence" value="ECO:0007669"/>
    <property type="project" value="TreeGrafter"/>
</dbReference>
<keyword evidence="6 7" id="KW-0460">Magnesium</keyword>
<dbReference type="InterPro" id="IPR005811">
    <property type="entry name" value="SUCC_ACL_C"/>
</dbReference>
<comment type="caution">
    <text evidence="9">The sequence shown here is derived from an EMBL/GenBank/DDBJ whole genome shotgun (WGS) entry which is preliminary data.</text>
</comment>
<dbReference type="AlphaFoldDB" id="A0A497F8C5"/>
<feature type="binding site" evidence="7">
    <location>
        <position position="256"/>
    </location>
    <ligand>
        <name>substrate</name>
        <note>ligand shared with subunit alpha</note>
    </ligand>
</feature>
<dbReference type="EC" id="6.2.1.5" evidence="7"/>
<evidence type="ECO:0000256" key="3">
    <source>
        <dbReference type="ARBA" id="ARBA00022723"/>
    </source>
</evidence>
<dbReference type="InterPro" id="IPR005809">
    <property type="entry name" value="Succ_CoA_ligase-like_bsu"/>
</dbReference>
<evidence type="ECO:0000256" key="1">
    <source>
        <dbReference type="ARBA" id="ARBA00022532"/>
    </source>
</evidence>
<dbReference type="GO" id="GO:0004775">
    <property type="term" value="F:succinate-CoA ligase (ADP-forming) activity"/>
    <property type="evidence" value="ECO:0007669"/>
    <property type="project" value="UniProtKB-UniRule"/>
</dbReference>
<dbReference type="InterPro" id="IPR017866">
    <property type="entry name" value="Succ-CoA_synthase_bsu_CS"/>
</dbReference>
<feature type="binding site" evidence="7">
    <location>
        <position position="99"/>
    </location>
    <ligand>
        <name>ATP</name>
        <dbReference type="ChEBI" id="CHEBI:30616"/>
    </ligand>
</feature>
<feature type="binding site" evidence="7">
    <location>
        <begin position="52"/>
        <end position="54"/>
    </location>
    <ligand>
        <name>ATP</name>
        <dbReference type="ChEBI" id="CHEBI:30616"/>
    </ligand>
</feature>
<evidence type="ECO:0000256" key="6">
    <source>
        <dbReference type="ARBA" id="ARBA00022842"/>
    </source>
</evidence>
<reference evidence="9 10" key="1">
    <citation type="submission" date="2018-06" db="EMBL/GenBank/DDBJ databases">
        <title>Extensive metabolic versatility and redundancy in microbially diverse, dynamic hydrothermal sediments.</title>
        <authorList>
            <person name="Dombrowski N."/>
            <person name="Teske A."/>
            <person name="Baker B.J."/>
        </authorList>
    </citation>
    <scope>NUCLEOTIDE SEQUENCE [LARGE SCALE GENOMIC DNA]</scope>
    <source>
        <strain evidence="9">B20_G2</strain>
    </source>
</reference>
<dbReference type="NCBIfam" id="NF001913">
    <property type="entry name" value="PRK00696.1"/>
    <property type="match status" value="1"/>
</dbReference>
<dbReference type="PROSITE" id="PS50975">
    <property type="entry name" value="ATP_GRASP"/>
    <property type="match status" value="1"/>
</dbReference>
<dbReference type="SUPFAM" id="SSF52210">
    <property type="entry name" value="Succinyl-CoA synthetase domains"/>
    <property type="match status" value="1"/>
</dbReference>
<comment type="pathway">
    <text evidence="7">Carbohydrate metabolism; tricarboxylic acid cycle; succinate from succinyl-CoA (ligase route): step 1/1.</text>
</comment>